<comment type="similarity">
    <text evidence="1 2">Belongs to the anti-sigma-factor antagonist family.</text>
</comment>
<evidence type="ECO:0000256" key="2">
    <source>
        <dbReference type="RuleBase" id="RU003749"/>
    </source>
</evidence>
<dbReference type="NCBIfam" id="TIGR00377">
    <property type="entry name" value="ant_ant_sig"/>
    <property type="match status" value="1"/>
</dbReference>
<sequence>MSVRTRHEKYGEIAVIHAPERLRADESGEFRQTLKEIVDQGINRLVVDLSETTAMDSSGLGALVSRIAVTRQNGGDVRLAGCNETVNSLLEITHLDQVFESFDDVKEAVESFS</sequence>
<evidence type="ECO:0000313" key="5">
    <source>
        <dbReference type="Proteomes" id="UP000000739"/>
    </source>
</evidence>
<dbReference type="PANTHER" id="PTHR33495:SF2">
    <property type="entry name" value="ANTI-SIGMA FACTOR ANTAGONIST TM_1081-RELATED"/>
    <property type="match status" value="1"/>
</dbReference>
<dbReference type="RefSeq" id="WP_012610027.1">
    <property type="nucleotide sequence ID" value="NC_011768.1"/>
</dbReference>
<dbReference type="InterPro" id="IPR003658">
    <property type="entry name" value="Anti-sigma_ant"/>
</dbReference>
<dbReference type="InterPro" id="IPR002645">
    <property type="entry name" value="STAS_dom"/>
</dbReference>
<dbReference type="PROSITE" id="PS50801">
    <property type="entry name" value="STAS"/>
    <property type="match status" value="1"/>
</dbReference>
<evidence type="ECO:0000256" key="1">
    <source>
        <dbReference type="ARBA" id="ARBA00009013"/>
    </source>
</evidence>
<dbReference type="eggNOG" id="COG1366">
    <property type="taxonomic scope" value="Bacteria"/>
</dbReference>
<keyword evidence="5" id="KW-1185">Reference proteome</keyword>
<dbReference type="PANTHER" id="PTHR33495">
    <property type="entry name" value="ANTI-SIGMA FACTOR ANTAGONIST TM_1081-RELATED-RELATED"/>
    <property type="match status" value="1"/>
</dbReference>
<protein>
    <recommendedName>
        <fullName evidence="2">Anti-sigma factor antagonist</fullName>
    </recommendedName>
</protein>
<dbReference type="HOGENOM" id="CLU_115403_6_4_7"/>
<dbReference type="AlphaFoldDB" id="B8FI22"/>
<dbReference type="Pfam" id="PF01740">
    <property type="entry name" value="STAS"/>
    <property type="match status" value="1"/>
</dbReference>
<accession>B8FI22</accession>
<dbReference type="KEGG" id="dal:Dalk_0884"/>
<evidence type="ECO:0000259" key="3">
    <source>
        <dbReference type="PROSITE" id="PS50801"/>
    </source>
</evidence>
<gene>
    <name evidence="4" type="ordered locus">Dalk_0884</name>
</gene>
<evidence type="ECO:0000313" key="4">
    <source>
        <dbReference type="EMBL" id="ACL02589.1"/>
    </source>
</evidence>
<organism evidence="4 5">
    <name type="scientific">Desulfatibacillum aliphaticivorans</name>
    <dbReference type="NCBI Taxonomy" id="218208"/>
    <lineage>
        <taxon>Bacteria</taxon>
        <taxon>Pseudomonadati</taxon>
        <taxon>Thermodesulfobacteriota</taxon>
        <taxon>Desulfobacteria</taxon>
        <taxon>Desulfobacterales</taxon>
        <taxon>Desulfatibacillaceae</taxon>
        <taxon>Desulfatibacillum</taxon>
    </lineage>
</organism>
<dbReference type="SUPFAM" id="SSF52091">
    <property type="entry name" value="SpoIIaa-like"/>
    <property type="match status" value="1"/>
</dbReference>
<dbReference type="Proteomes" id="UP000000739">
    <property type="component" value="Chromosome"/>
</dbReference>
<proteinExistence type="inferred from homology"/>
<feature type="domain" description="STAS" evidence="3">
    <location>
        <begin position="3"/>
        <end position="112"/>
    </location>
</feature>
<reference evidence="4 5" key="1">
    <citation type="journal article" date="2012" name="Environ. Microbiol.">
        <title>The genome sequence of Desulfatibacillum alkenivorans AK-01: a blueprint for anaerobic alkane oxidation.</title>
        <authorList>
            <person name="Callaghan A.V."/>
            <person name="Morris B.E."/>
            <person name="Pereira I.A."/>
            <person name="McInerney M.J."/>
            <person name="Austin R.N."/>
            <person name="Groves J.T."/>
            <person name="Kukor J.J."/>
            <person name="Suflita J.M."/>
            <person name="Young L.Y."/>
            <person name="Zylstra G.J."/>
            <person name="Wawrik B."/>
        </authorList>
    </citation>
    <scope>NUCLEOTIDE SEQUENCE [LARGE SCALE GENOMIC DNA]</scope>
    <source>
        <strain evidence="4 5">AK-01</strain>
    </source>
</reference>
<dbReference type="CDD" id="cd07043">
    <property type="entry name" value="STAS_anti-anti-sigma_factors"/>
    <property type="match status" value="1"/>
</dbReference>
<dbReference type="GO" id="GO:0043856">
    <property type="term" value="F:anti-sigma factor antagonist activity"/>
    <property type="evidence" value="ECO:0007669"/>
    <property type="project" value="InterPro"/>
</dbReference>
<dbReference type="EMBL" id="CP001322">
    <property type="protein sequence ID" value="ACL02589.1"/>
    <property type="molecule type" value="Genomic_DNA"/>
</dbReference>
<name>B8FI22_DESAL</name>
<dbReference type="InterPro" id="IPR036513">
    <property type="entry name" value="STAS_dom_sf"/>
</dbReference>
<dbReference type="Gene3D" id="3.30.750.24">
    <property type="entry name" value="STAS domain"/>
    <property type="match status" value="1"/>
</dbReference>